<gene>
    <name evidence="1" type="ORF">Hgul01_02647</name>
</gene>
<evidence type="ECO:0000313" key="1">
    <source>
        <dbReference type="EMBL" id="GAA5528844.1"/>
    </source>
</evidence>
<protein>
    <submittedName>
        <fullName evidence="1">Uncharacterized protein</fullName>
    </submittedName>
</protein>
<dbReference type="RefSeq" id="WP_345722461.1">
    <property type="nucleotide sequence ID" value="NZ_BAABRU010000008.1"/>
</dbReference>
<keyword evidence="2" id="KW-1185">Reference proteome</keyword>
<dbReference type="Proteomes" id="UP001428290">
    <property type="component" value="Unassembled WGS sequence"/>
</dbReference>
<proteinExistence type="predicted"/>
<reference evidence="1 2" key="1">
    <citation type="submission" date="2024-02" db="EMBL/GenBank/DDBJ databases">
        <title>Herpetosiphon gulosus NBRC 112829.</title>
        <authorList>
            <person name="Ichikawa N."/>
            <person name="Katano-Makiyama Y."/>
            <person name="Hidaka K."/>
        </authorList>
    </citation>
    <scope>NUCLEOTIDE SEQUENCE [LARGE SCALE GENOMIC DNA]</scope>
    <source>
        <strain evidence="1 2">NBRC 112829</strain>
    </source>
</reference>
<sequence length="102" mass="11062">MAKFIVQAIYRDYPIAVEVENFDDLNKIIDRLDGIGAVPPTKGHSEAAQIEQERAAPVCPYHGAMKPSTKVPGTFYCVAKMGDGSYCKSKTDAQGRLVDGAK</sequence>
<name>A0ABP9X0J3_9CHLR</name>
<comment type="caution">
    <text evidence="1">The sequence shown here is derived from an EMBL/GenBank/DDBJ whole genome shotgun (WGS) entry which is preliminary data.</text>
</comment>
<accession>A0ABP9X0J3</accession>
<evidence type="ECO:0000313" key="2">
    <source>
        <dbReference type="Proteomes" id="UP001428290"/>
    </source>
</evidence>
<dbReference type="EMBL" id="BAABRU010000008">
    <property type="protein sequence ID" value="GAA5528844.1"/>
    <property type="molecule type" value="Genomic_DNA"/>
</dbReference>
<organism evidence="1 2">
    <name type="scientific">Herpetosiphon gulosus</name>
    <dbReference type="NCBI Taxonomy" id="1973496"/>
    <lineage>
        <taxon>Bacteria</taxon>
        <taxon>Bacillati</taxon>
        <taxon>Chloroflexota</taxon>
        <taxon>Chloroflexia</taxon>
        <taxon>Herpetosiphonales</taxon>
        <taxon>Herpetosiphonaceae</taxon>
        <taxon>Herpetosiphon</taxon>
    </lineage>
</organism>